<evidence type="ECO:0000259" key="4">
    <source>
        <dbReference type="PROSITE" id="PS50202"/>
    </source>
</evidence>
<organism evidence="5">
    <name type="scientific">Daucus carota subsp. sativus</name>
    <name type="common">Carrot</name>
    <dbReference type="NCBI Taxonomy" id="79200"/>
    <lineage>
        <taxon>Eukaryota</taxon>
        <taxon>Viridiplantae</taxon>
        <taxon>Streptophyta</taxon>
        <taxon>Embryophyta</taxon>
        <taxon>Tracheophyta</taxon>
        <taxon>Spermatophyta</taxon>
        <taxon>Magnoliopsida</taxon>
        <taxon>eudicotyledons</taxon>
        <taxon>Gunneridae</taxon>
        <taxon>Pentapetalae</taxon>
        <taxon>asterids</taxon>
        <taxon>campanulids</taxon>
        <taxon>Apiales</taxon>
        <taxon>Apiaceae</taxon>
        <taxon>Apioideae</taxon>
        <taxon>Scandiceae</taxon>
        <taxon>Daucinae</taxon>
        <taxon>Daucus</taxon>
        <taxon>Daucus sect. Daucus</taxon>
    </lineage>
</organism>
<keyword evidence="7" id="KW-1185">Reference proteome</keyword>
<sequence length="470" mass="51006">MDRLVKPDVKEVNIIFNRNQKCFATFKLSNLMHTMNVAVSLTTTNPSLLSFSNPLSIIPPLSTMCFTLMLSKPSAQPPLSSPLDTILVKSSVLPKGKATQEELRRMFLKSGSQIFKDAIIPITFVGPHVVEFLLTPAPRKLDISFLLEKAISACDESQLSLLLRAAARCGNSYFASVLIEAGADVNNRDSSKLSVMALAVQSGNADLIEILIDSGYLIDNSVDWLLHKAAAMDRVELLEVLCLSCLDINLNSADMNGRTALHVAAIYGHVEALRFLVSVGSDPDVVDCDGWTPLHCASAEGHIKAVEFLLDCLKYVKYAVTKDGQTAYALAFKKGYSKLYDMLHLGDVLHKAATTDDVEGLKSCLAKGIEVNGKDQNGWTPLHRAAFKGQIKSVKLLLSYGAKTNVVDDHGHTPLHRAVEAGHVNVAMTLIGHGAKPNMKGLKGAVPLHLECYKKHLSLVSPLGGEKERA</sequence>
<dbReference type="InterPro" id="IPR000535">
    <property type="entry name" value="MSP_dom"/>
</dbReference>
<dbReference type="EMBL" id="LNRQ01000001">
    <property type="protein sequence ID" value="KZN10123.1"/>
    <property type="molecule type" value="Genomic_DNA"/>
</dbReference>
<dbReference type="Proteomes" id="UP000077755">
    <property type="component" value="Chromosome 1"/>
</dbReference>
<feature type="repeat" description="ANK" evidence="3">
    <location>
        <begin position="289"/>
        <end position="311"/>
    </location>
</feature>
<dbReference type="PROSITE" id="PS50088">
    <property type="entry name" value="ANK_REPEAT"/>
    <property type="match status" value="5"/>
</dbReference>
<evidence type="ECO:0000256" key="1">
    <source>
        <dbReference type="ARBA" id="ARBA00022737"/>
    </source>
</evidence>
<reference evidence="6" key="2">
    <citation type="submission" date="2022-03" db="EMBL/GenBank/DDBJ databases">
        <title>Draft title - Genomic analysis of global carrot germplasm unveils the trajectory of domestication and the origin of high carotenoid orange carrot.</title>
        <authorList>
            <person name="Iorizzo M."/>
            <person name="Ellison S."/>
            <person name="Senalik D."/>
            <person name="Macko-Podgorni A."/>
            <person name="Grzebelus D."/>
            <person name="Bostan H."/>
            <person name="Rolling W."/>
            <person name="Curaba J."/>
            <person name="Simon P."/>
        </authorList>
    </citation>
    <scope>NUCLEOTIDE SEQUENCE</scope>
    <source>
        <tissue evidence="6">Leaf</tissue>
    </source>
</reference>
<dbReference type="SMART" id="SM00248">
    <property type="entry name" value="ANK"/>
    <property type="match status" value="8"/>
</dbReference>
<protein>
    <recommendedName>
        <fullName evidence="4">MSP domain-containing protein</fullName>
    </recommendedName>
</protein>
<dbReference type="InterPro" id="IPR013783">
    <property type="entry name" value="Ig-like_fold"/>
</dbReference>
<evidence type="ECO:0000256" key="2">
    <source>
        <dbReference type="ARBA" id="ARBA00023043"/>
    </source>
</evidence>
<evidence type="ECO:0000313" key="5">
    <source>
        <dbReference type="EMBL" id="KZN10123.1"/>
    </source>
</evidence>
<evidence type="ECO:0000313" key="6">
    <source>
        <dbReference type="EMBL" id="WOG83738.1"/>
    </source>
</evidence>
<feature type="domain" description="MSP" evidence="4">
    <location>
        <begin position="2"/>
        <end position="125"/>
    </location>
</feature>
<dbReference type="EMBL" id="CP093343">
    <property type="protein sequence ID" value="WOG83738.1"/>
    <property type="molecule type" value="Genomic_DNA"/>
</dbReference>
<dbReference type="Pfam" id="PF12796">
    <property type="entry name" value="Ank_2"/>
    <property type="match status" value="2"/>
</dbReference>
<dbReference type="PANTHER" id="PTHR24198:SF165">
    <property type="entry name" value="ANKYRIN REPEAT-CONTAINING PROTEIN-RELATED"/>
    <property type="match status" value="1"/>
</dbReference>
<dbReference type="STRING" id="79200.A0A162B554"/>
<proteinExistence type="predicted"/>
<dbReference type="OMA" id="DIWCNKA"/>
<feature type="repeat" description="ANK" evidence="3">
    <location>
        <begin position="410"/>
        <end position="442"/>
    </location>
</feature>
<keyword evidence="2 3" id="KW-0040">ANK repeat</keyword>
<dbReference type="SUPFAM" id="SSF48403">
    <property type="entry name" value="Ankyrin repeat"/>
    <property type="match status" value="1"/>
</dbReference>
<dbReference type="PROSITE" id="PS50202">
    <property type="entry name" value="MSP"/>
    <property type="match status" value="1"/>
</dbReference>
<feature type="repeat" description="ANK" evidence="3">
    <location>
        <begin position="256"/>
        <end position="288"/>
    </location>
</feature>
<evidence type="ECO:0000313" key="7">
    <source>
        <dbReference type="Proteomes" id="UP000077755"/>
    </source>
</evidence>
<dbReference type="Gene3D" id="2.60.40.10">
    <property type="entry name" value="Immunoglobulins"/>
    <property type="match status" value="1"/>
</dbReference>
<feature type="repeat" description="ANK" evidence="3">
    <location>
        <begin position="377"/>
        <end position="409"/>
    </location>
</feature>
<dbReference type="KEGG" id="dcr:108222308"/>
<dbReference type="InterPro" id="IPR002110">
    <property type="entry name" value="Ankyrin_rpt"/>
</dbReference>
<dbReference type="OrthoDB" id="194358at2759"/>
<evidence type="ECO:0000256" key="3">
    <source>
        <dbReference type="PROSITE-ProRule" id="PRU00023"/>
    </source>
</evidence>
<reference evidence="5" key="1">
    <citation type="journal article" date="2016" name="Nat. Genet.">
        <title>A high-quality carrot genome assembly provides new insights into carotenoid accumulation and asterid genome evolution.</title>
        <authorList>
            <person name="Iorizzo M."/>
            <person name="Ellison S."/>
            <person name="Senalik D."/>
            <person name="Zeng P."/>
            <person name="Satapoomin P."/>
            <person name="Huang J."/>
            <person name="Bowman M."/>
            <person name="Iovene M."/>
            <person name="Sanseverino W."/>
            <person name="Cavagnaro P."/>
            <person name="Yildiz M."/>
            <person name="Macko-Podgorni A."/>
            <person name="Moranska E."/>
            <person name="Grzebelus E."/>
            <person name="Grzebelus D."/>
            <person name="Ashrafi H."/>
            <person name="Zheng Z."/>
            <person name="Cheng S."/>
            <person name="Spooner D."/>
            <person name="Van Deynze A."/>
            <person name="Simon P."/>
        </authorList>
    </citation>
    <scope>NUCLEOTIDE SEQUENCE [LARGE SCALE GENOMIC DNA]</scope>
    <source>
        <tissue evidence="5">Leaf</tissue>
    </source>
</reference>
<dbReference type="Gene3D" id="1.25.40.20">
    <property type="entry name" value="Ankyrin repeat-containing domain"/>
    <property type="match status" value="5"/>
</dbReference>
<accession>A0A162B554</accession>
<dbReference type="PANTHER" id="PTHR24198">
    <property type="entry name" value="ANKYRIN REPEAT AND PROTEIN KINASE DOMAIN-CONTAINING PROTEIN"/>
    <property type="match status" value="1"/>
</dbReference>
<dbReference type="PROSITE" id="PS50297">
    <property type="entry name" value="ANK_REP_REGION"/>
    <property type="match status" value="4"/>
</dbReference>
<dbReference type="Gramene" id="KZN10123">
    <property type="protein sequence ID" value="KZN10123"/>
    <property type="gene ID" value="DCAR_002779"/>
</dbReference>
<dbReference type="InterPro" id="IPR036770">
    <property type="entry name" value="Ankyrin_rpt-contain_sf"/>
</dbReference>
<keyword evidence="1" id="KW-0677">Repeat</keyword>
<gene>
    <name evidence="5" type="ORF">DCAR_002779</name>
    <name evidence="6" type="ORF">DCAR_0102916</name>
</gene>
<feature type="repeat" description="ANK" evidence="3">
    <location>
        <begin position="163"/>
        <end position="190"/>
    </location>
</feature>
<name>A0A162B554_DAUCS</name>
<dbReference type="AlphaFoldDB" id="A0A162B554"/>
<dbReference type="PRINTS" id="PR01415">
    <property type="entry name" value="ANKYRIN"/>
</dbReference>